<dbReference type="SUPFAM" id="SSF56529">
    <property type="entry name" value="FAH"/>
    <property type="match status" value="1"/>
</dbReference>
<protein>
    <submittedName>
        <fullName evidence="3">2-keto-4-pentenoate hydratase (EC)</fullName>
        <ecNumber evidence="3">4.2.1.80</ecNumber>
    </submittedName>
</protein>
<name>A0A6S6TZS5_9BACT</name>
<dbReference type="GO" id="GO:0008684">
    <property type="term" value="F:2-oxopent-4-enoate hydratase activity"/>
    <property type="evidence" value="ECO:0007669"/>
    <property type="project" value="UniProtKB-EC"/>
</dbReference>
<organism evidence="3">
    <name type="scientific">uncultured Sulfurovum sp</name>
    <dbReference type="NCBI Taxonomy" id="269237"/>
    <lineage>
        <taxon>Bacteria</taxon>
        <taxon>Pseudomonadati</taxon>
        <taxon>Campylobacterota</taxon>
        <taxon>Epsilonproteobacteria</taxon>
        <taxon>Campylobacterales</taxon>
        <taxon>Sulfurovaceae</taxon>
        <taxon>Sulfurovum</taxon>
        <taxon>environmental samples</taxon>
    </lineage>
</organism>
<dbReference type="Gene3D" id="3.90.850.10">
    <property type="entry name" value="Fumarylacetoacetase-like, C-terminal domain"/>
    <property type="match status" value="1"/>
</dbReference>
<keyword evidence="3" id="KW-0456">Lyase</keyword>
<dbReference type="GO" id="GO:0018773">
    <property type="term" value="F:acetylpyruvate hydrolase activity"/>
    <property type="evidence" value="ECO:0007669"/>
    <property type="project" value="TreeGrafter"/>
</dbReference>
<keyword evidence="1" id="KW-0479">Metal-binding</keyword>
<dbReference type="EC" id="4.2.1.80" evidence="3"/>
<gene>
    <name evidence="3" type="ORF">HELGO_WM9013</name>
</gene>
<dbReference type="AlphaFoldDB" id="A0A6S6TZS5"/>
<reference evidence="3" key="1">
    <citation type="submission" date="2020-01" db="EMBL/GenBank/DDBJ databases">
        <authorList>
            <person name="Meier V. D."/>
            <person name="Meier V D."/>
        </authorList>
    </citation>
    <scope>NUCLEOTIDE SEQUENCE</scope>
    <source>
        <strain evidence="3">HLG_WM_MAG_06</strain>
    </source>
</reference>
<dbReference type="GO" id="GO:0046872">
    <property type="term" value="F:metal ion binding"/>
    <property type="evidence" value="ECO:0007669"/>
    <property type="project" value="UniProtKB-KW"/>
</dbReference>
<feature type="domain" description="Fumarylacetoacetase-like C-terminal" evidence="2">
    <location>
        <begin position="15"/>
        <end position="178"/>
    </location>
</feature>
<dbReference type="InterPro" id="IPR011234">
    <property type="entry name" value="Fumarylacetoacetase-like_C"/>
</dbReference>
<proteinExistence type="predicted"/>
<dbReference type="InterPro" id="IPR036663">
    <property type="entry name" value="Fumarylacetoacetase_C_sf"/>
</dbReference>
<dbReference type="PANTHER" id="PTHR11820:SF7">
    <property type="entry name" value="ACYLPYRUVASE FAHD1, MITOCHONDRIAL"/>
    <property type="match status" value="1"/>
</dbReference>
<evidence type="ECO:0000313" key="3">
    <source>
        <dbReference type="EMBL" id="CAA6821963.1"/>
    </source>
</evidence>
<accession>A0A6S6TZS5</accession>
<evidence type="ECO:0000259" key="2">
    <source>
        <dbReference type="Pfam" id="PF01557"/>
    </source>
</evidence>
<dbReference type="EMBL" id="CACVAP010000100">
    <property type="protein sequence ID" value="CAA6821963.1"/>
    <property type="molecule type" value="Genomic_DNA"/>
</dbReference>
<dbReference type="PANTHER" id="PTHR11820">
    <property type="entry name" value="ACYLPYRUVASE"/>
    <property type="match status" value="1"/>
</dbReference>
<sequence length="202" mass="23061">MKSIKYNNETIIPSKVICIGRNYVEHIEELNNETPDSMVVFNKPNSAISERLQYFSEDTRFEGEICFLIKNNQISGIGFGLDLTKANIQNKMKSKGLPWERAKSFDGSAVLSDFVSFDGDITELKLELYINDTLTQFANYDLMIYKPMEIVEEIQSFMTFEDGDIIMSGTPKGVGNYRIGDVFMGKIYANDKLLLESKWEVL</sequence>
<evidence type="ECO:0000256" key="1">
    <source>
        <dbReference type="ARBA" id="ARBA00022723"/>
    </source>
</evidence>
<dbReference type="Pfam" id="PF01557">
    <property type="entry name" value="FAA_hydrolase"/>
    <property type="match status" value="1"/>
</dbReference>